<gene>
    <name evidence="2" type="ORF">FCM35_KLT08501</name>
</gene>
<evidence type="ECO:0000256" key="1">
    <source>
        <dbReference type="SAM" id="MobiDB-lite"/>
    </source>
</evidence>
<evidence type="ECO:0000313" key="2">
    <source>
        <dbReference type="EMBL" id="KAF3326871.1"/>
    </source>
</evidence>
<proteinExistence type="predicted"/>
<dbReference type="AlphaFoldDB" id="A0A833QYC2"/>
<protein>
    <submittedName>
        <fullName evidence="2">Uncharacterized protein</fullName>
    </submittedName>
</protein>
<dbReference type="EMBL" id="SWLB01000018">
    <property type="protein sequence ID" value="KAF3326871.1"/>
    <property type="molecule type" value="Genomic_DNA"/>
</dbReference>
<feature type="region of interest" description="Disordered" evidence="1">
    <location>
        <begin position="1"/>
        <end position="26"/>
    </location>
</feature>
<reference evidence="2" key="1">
    <citation type="submission" date="2020-01" db="EMBL/GenBank/DDBJ databases">
        <title>Genome sequence of Kobresia littledalei, the first chromosome-level genome in the family Cyperaceae.</title>
        <authorList>
            <person name="Qu G."/>
        </authorList>
    </citation>
    <scope>NUCLEOTIDE SEQUENCE</scope>
    <source>
        <strain evidence="2">C.B.Clarke</strain>
        <tissue evidence="2">Leaf</tissue>
    </source>
</reference>
<dbReference type="Proteomes" id="UP000623129">
    <property type="component" value="Unassembled WGS sequence"/>
</dbReference>
<organism evidence="2 3">
    <name type="scientific">Carex littledalei</name>
    <dbReference type="NCBI Taxonomy" id="544730"/>
    <lineage>
        <taxon>Eukaryota</taxon>
        <taxon>Viridiplantae</taxon>
        <taxon>Streptophyta</taxon>
        <taxon>Embryophyta</taxon>
        <taxon>Tracheophyta</taxon>
        <taxon>Spermatophyta</taxon>
        <taxon>Magnoliopsida</taxon>
        <taxon>Liliopsida</taxon>
        <taxon>Poales</taxon>
        <taxon>Cyperaceae</taxon>
        <taxon>Cyperoideae</taxon>
        <taxon>Cariceae</taxon>
        <taxon>Carex</taxon>
        <taxon>Carex subgen. Euthyceras</taxon>
    </lineage>
</organism>
<keyword evidence="3" id="KW-1185">Reference proteome</keyword>
<sequence length="103" mass="11743">MAVLDSAPPVAKKRAHSSKTETVTDTERRKILRREILRQAIIAAAPAISSKIETVTDTECREILRGEIVRQINIRQARHVVDVIRTAHAQSQEWLEYMLKAEK</sequence>
<evidence type="ECO:0000313" key="3">
    <source>
        <dbReference type="Proteomes" id="UP000623129"/>
    </source>
</evidence>
<name>A0A833QYC2_9POAL</name>
<accession>A0A833QYC2</accession>
<comment type="caution">
    <text evidence="2">The sequence shown here is derived from an EMBL/GenBank/DDBJ whole genome shotgun (WGS) entry which is preliminary data.</text>
</comment>